<feature type="transmembrane region" description="Helical" evidence="2">
    <location>
        <begin position="64"/>
        <end position="82"/>
    </location>
</feature>
<feature type="transmembrane region" description="Helical" evidence="2">
    <location>
        <begin position="24"/>
        <end position="44"/>
    </location>
</feature>
<evidence type="ECO:0000256" key="2">
    <source>
        <dbReference type="SAM" id="Phobius"/>
    </source>
</evidence>
<feature type="transmembrane region" description="Helical" evidence="2">
    <location>
        <begin position="89"/>
        <end position="110"/>
    </location>
</feature>
<evidence type="ECO:0000256" key="1">
    <source>
        <dbReference type="SAM" id="MobiDB-lite"/>
    </source>
</evidence>
<dbReference type="AlphaFoldDB" id="A0A9W6SHE2"/>
<protein>
    <submittedName>
        <fullName evidence="3">Uncharacterized protein</fullName>
    </submittedName>
</protein>
<reference evidence="3" key="1">
    <citation type="submission" date="2023-03" db="EMBL/GenBank/DDBJ databases">
        <title>Actinorhabdospora filicis NBRC 111898.</title>
        <authorList>
            <person name="Ichikawa N."/>
            <person name="Sato H."/>
            <person name="Tonouchi N."/>
        </authorList>
    </citation>
    <scope>NUCLEOTIDE SEQUENCE</scope>
    <source>
        <strain evidence="3">NBRC 111898</strain>
    </source>
</reference>
<evidence type="ECO:0000313" key="4">
    <source>
        <dbReference type="Proteomes" id="UP001165079"/>
    </source>
</evidence>
<sequence>MTTPTTDTANDDTAAVSAKPLRPIVAIGLIASAALLMIIGLVYAFQAVTFEDGAASTMLGDNPIILAGPLVAVLLLTAIKPVDATAKLFSMVALIVYGLLILLDLIFLIFDVVHNSGGEAVPLILSVLTRLVYLALTGIGLFVVLKIFTSFPSAAPAAPAYPYGQQPYGQQPYGQPQQAYGQPQAPQQPYGQPQQYGQPQAPQQPQAVPQAPQQPVYGQPQQPYGAPQPPQQPYGAADEQATQMFPQQPPQAPQPQQAPQAPPQYGNEATQLIGQPQPNPYGQPPVSAPPAPISGVPAPTSGPAAPGVQQPPAPPAWGQPDDEHTQVIGKPQPPQQ</sequence>
<comment type="caution">
    <text evidence="3">The sequence shown here is derived from an EMBL/GenBank/DDBJ whole genome shotgun (WGS) entry which is preliminary data.</text>
</comment>
<keyword evidence="2" id="KW-0472">Membrane</keyword>
<proteinExistence type="predicted"/>
<accession>A0A9W6SHE2</accession>
<evidence type="ECO:0000313" key="3">
    <source>
        <dbReference type="EMBL" id="GLZ76323.1"/>
    </source>
</evidence>
<keyword evidence="2" id="KW-1133">Transmembrane helix</keyword>
<organism evidence="3 4">
    <name type="scientific">Actinorhabdospora filicis</name>
    <dbReference type="NCBI Taxonomy" id="1785913"/>
    <lineage>
        <taxon>Bacteria</taxon>
        <taxon>Bacillati</taxon>
        <taxon>Actinomycetota</taxon>
        <taxon>Actinomycetes</taxon>
        <taxon>Micromonosporales</taxon>
        <taxon>Micromonosporaceae</taxon>
        <taxon>Actinorhabdospora</taxon>
    </lineage>
</organism>
<feature type="transmembrane region" description="Helical" evidence="2">
    <location>
        <begin position="122"/>
        <end position="145"/>
    </location>
</feature>
<dbReference type="RefSeq" id="WP_285661503.1">
    <property type="nucleotide sequence ID" value="NZ_BSTX01000001.1"/>
</dbReference>
<name>A0A9W6SHE2_9ACTN</name>
<keyword evidence="2" id="KW-0812">Transmembrane</keyword>
<feature type="region of interest" description="Disordered" evidence="1">
    <location>
        <begin position="166"/>
        <end position="336"/>
    </location>
</feature>
<keyword evidence="4" id="KW-1185">Reference proteome</keyword>
<dbReference type="Proteomes" id="UP001165079">
    <property type="component" value="Unassembled WGS sequence"/>
</dbReference>
<gene>
    <name evidence="3" type="ORF">Afil01_11300</name>
</gene>
<feature type="compositionally biased region" description="Pro residues" evidence="1">
    <location>
        <begin position="277"/>
        <end position="292"/>
    </location>
</feature>
<dbReference type="EMBL" id="BSTX01000001">
    <property type="protein sequence ID" value="GLZ76323.1"/>
    <property type="molecule type" value="Genomic_DNA"/>
</dbReference>
<feature type="compositionally biased region" description="Low complexity" evidence="1">
    <location>
        <begin position="166"/>
        <end position="225"/>
    </location>
</feature>